<organism evidence="3 4">
    <name type="scientific">Phytoactinopolyspora halophila</name>
    <dbReference type="NCBI Taxonomy" id="1981511"/>
    <lineage>
        <taxon>Bacteria</taxon>
        <taxon>Bacillati</taxon>
        <taxon>Actinomycetota</taxon>
        <taxon>Actinomycetes</taxon>
        <taxon>Jiangellales</taxon>
        <taxon>Jiangellaceae</taxon>
        <taxon>Phytoactinopolyspora</taxon>
    </lineage>
</organism>
<dbReference type="CDD" id="cd03453">
    <property type="entry name" value="SAV4209_like"/>
    <property type="match status" value="1"/>
</dbReference>
<dbReference type="OrthoDB" id="9800237at2"/>
<dbReference type="GO" id="GO:0006633">
    <property type="term" value="P:fatty acid biosynthetic process"/>
    <property type="evidence" value="ECO:0007669"/>
    <property type="project" value="InterPro"/>
</dbReference>
<sequence>MREDRTDLTVGQVVASAQYRITRENLVRYAGASGDFNPIHWSDRVAKSVGLPGVLAHGMLTMALAGRLLTDWLGDPAAVVEYGVRFSRPVVVPDDDEGVAVDVTGTVAELRDDGLVAVELDVRVDEQKVLTQARALTRPPGSHTGAGESS</sequence>
<comment type="caution">
    <text evidence="3">The sequence shown here is derived from an EMBL/GenBank/DDBJ whole genome shotgun (WGS) entry which is preliminary data.</text>
</comment>
<keyword evidence="4" id="KW-1185">Reference proteome</keyword>
<comment type="similarity">
    <text evidence="1">Belongs to the enoyl-CoA hydratase/isomerase family.</text>
</comment>
<dbReference type="RefSeq" id="WP_112260241.1">
    <property type="nucleotide sequence ID" value="NZ_QMIG01000037.1"/>
</dbReference>
<evidence type="ECO:0000313" key="4">
    <source>
        <dbReference type="Proteomes" id="UP000250462"/>
    </source>
</evidence>
<dbReference type="Gene3D" id="3.10.129.10">
    <property type="entry name" value="Hotdog Thioesterase"/>
    <property type="match status" value="1"/>
</dbReference>
<name>A0A329QB93_9ACTN</name>
<dbReference type="InterPro" id="IPR029069">
    <property type="entry name" value="HotDog_dom_sf"/>
</dbReference>
<reference evidence="3 4" key="1">
    <citation type="submission" date="2018-06" db="EMBL/GenBank/DDBJ databases">
        <title>Phytoactinopolyspora halophila sp. nov., a novel halophilic actinomycete isolated from a saline soil in China.</title>
        <authorList>
            <person name="Tang S.-K."/>
        </authorList>
    </citation>
    <scope>NUCLEOTIDE SEQUENCE [LARGE SCALE GENOMIC DNA]</scope>
    <source>
        <strain evidence="3 4">YIM 96934</strain>
    </source>
</reference>
<evidence type="ECO:0000256" key="1">
    <source>
        <dbReference type="ARBA" id="ARBA00005254"/>
    </source>
</evidence>
<dbReference type="InterPro" id="IPR002539">
    <property type="entry name" value="MaoC-like_dom"/>
</dbReference>
<dbReference type="EMBL" id="QMIG01000037">
    <property type="protein sequence ID" value="RAW09675.1"/>
    <property type="molecule type" value="Genomic_DNA"/>
</dbReference>
<dbReference type="PANTHER" id="PTHR43841:SF3">
    <property type="entry name" value="(3R)-HYDROXYACYL-ACP DEHYDRATASE SUBUNIT HADB"/>
    <property type="match status" value="1"/>
</dbReference>
<protein>
    <submittedName>
        <fullName evidence="3">Dehydratase</fullName>
    </submittedName>
</protein>
<dbReference type="Proteomes" id="UP000250462">
    <property type="component" value="Unassembled WGS sequence"/>
</dbReference>
<dbReference type="AlphaFoldDB" id="A0A329QB93"/>
<evidence type="ECO:0000313" key="3">
    <source>
        <dbReference type="EMBL" id="RAW09675.1"/>
    </source>
</evidence>
<dbReference type="GO" id="GO:0005835">
    <property type="term" value="C:fatty acid synthase complex"/>
    <property type="evidence" value="ECO:0007669"/>
    <property type="project" value="InterPro"/>
</dbReference>
<dbReference type="InterPro" id="IPR003965">
    <property type="entry name" value="Fatty_acid_synthase"/>
</dbReference>
<dbReference type="PRINTS" id="PR01483">
    <property type="entry name" value="FASYNTHASE"/>
</dbReference>
<evidence type="ECO:0000259" key="2">
    <source>
        <dbReference type="Pfam" id="PF01575"/>
    </source>
</evidence>
<dbReference type="GO" id="GO:0004312">
    <property type="term" value="F:fatty acid synthase activity"/>
    <property type="evidence" value="ECO:0007669"/>
    <property type="project" value="InterPro"/>
</dbReference>
<gene>
    <name evidence="3" type="ORF">DPM12_20615</name>
</gene>
<dbReference type="SUPFAM" id="SSF54637">
    <property type="entry name" value="Thioesterase/thiol ester dehydrase-isomerase"/>
    <property type="match status" value="1"/>
</dbReference>
<proteinExistence type="inferred from homology"/>
<dbReference type="PANTHER" id="PTHR43841">
    <property type="entry name" value="3-HYDROXYACYL-THIOESTER DEHYDRATASE HTDX-RELATED"/>
    <property type="match status" value="1"/>
</dbReference>
<accession>A0A329QB93</accession>
<dbReference type="Pfam" id="PF01575">
    <property type="entry name" value="MaoC_dehydratas"/>
    <property type="match status" value="1"/>
</dbReference>
<feature type="domain" description="MaoC-like" evidence="2">
    <location>
        <begin position="12"/>
        <end position="105"/>
    </location>
</feature>